<keyword evidence="13" id="KW-1185">Reference proteome</keyword>
<evidence type="ECO:0000313" key="12">
    <source>
        <dbReference type="EMBL" id="RQP21656.1"/>
    </source>
</evidence>
<comment type="similarity">
    <text evidence="10">Belongs to the glycosyl hydrolase 3 family. NagZ subfamily.</text>
</comment>
<dbReference type="InterPro" id="IPR017853">
    <property type="entry name" value="GH"/>
</dbReference>
<keyword evidence="5 10" id="KW-0133">Cell shape</keyword>
<keyword evidence="8 10" id="KW-0131">Cell cycle</keyword>
<dbReference type="AlphaFoldDB" id="A0A3N7HKW9"/>
<comment type="pathway">
    <text evidence="10">Cell wall biogenesis; peptidoglycan recycling.</text>
</comment>
<keyword evidence="3 10" id="KW-0132">Cell division</keyword>
<comment type="subcellular location">
    <subcellularLocation>
        <location evidence="10">Cytoplasm</location>
    </subcellularLocation>
</comment>
<dbReference type="OrthoDB" id="9786661at2"/>
<evidence type="ECO:0000256" key="2">
    <source>
        <dbReference type="ARBA" id="ARBA00022490"/>
    </source>
</evidence>
<dbReference type="GO" id="GO:0009254">
    <property type="term" value="P:peptidoglycan turnover"/>
    <property type="evidence" value="ECO:0007669"/>
    <property type="project" value="UniProtKB-UniRule"/>
</dbReference>
<evidence type="ECO:0000259" key="11">
    <source>
        <dbReference type="Pfam" id="PF00933"/>
    </source>
</evidence>
<evidence type="ECO:0000313" key="13">
    <source>
        <dbReference type="Proteomes" id="UP000267464"/>
    </source>
</evidence>
<dbReference type="RefSeq" id="WP_124543598.1">
    <property type="nucleotide sequence ID" value="NZ_QUSW01000010.1"/>
</dbReference>
<protein>
    <recommendedName>
        <fullName evidence="10">Beta-hexosaminidase</fullName>
        <ecNumber evidence="10">3.2.1.52</ecNumber>
    </recommendedName>
    <alternativeName>
        <fullName evidence="10">Beta-N-acetylhexosaminidase</fullName>
    </alternativeName>
    <alternativeName>
        <fullName evidence="10">N-acetyl-beta-glucosaminidase</fullName>
    </alternativeName>
</protein>
<dbReference type="HAMAP" id="MF_00364">
    <property type="entry name" value="NagZ"/>
    <property type="match status" value="1"/>
</dbReference>
<dbReference type="InterPro" id="IPR050226">
    <property type="entry name" value="NagZ_Beta-hexosaminidase"/>
</dbReference>
<feature type="binding site" evidence="10">
    <location>
        <position position="139"/>
    </location>
    <ligand>
        <name>substrate</name>
    </ligand>
</feature>
<dbReference type="Pfam" id="PF00933">
    <property type="entry name" value="Glyco_hydro_3"/>
    <property type="match status" value="1"/>
</dbReference>
<evidence type="ECO:0000256" key="3">
    <source>
        <dbReference type="ARBA" id="ARBA00022618"/>
    </source>
</evidence>
<evidence type="ECO:0000256" key="10">
    <source>
        <dbReference type="HAMAP-Rule" id="MF_00364"/>
    </source>
</evidence>
<name>A0A3N7HKW9_9BURK</name>
<evidence type="ECO:0000256" key="6">
    <source>
        <dbReference type="ARBA" id="ARBA00022984"/>
    </source>
</evidence>
<dbReference type="GO" id="GO:0071555">
    <property type="term" value="P:cell wall organization"/>
    <property type="evidence" value="ECO:0007669"/>
    <property type="project" value="UniProtKB-KW"/>
</dbReference>
<evidence type="ECO:0000256" key="7">
    <source>
        <dbReference type="ARBA" id="ARBA00023295"/>
    </source>
</evidence>
<dbReference type="InterPro" id="IPR001764">
    <property type="entry name" value="Glyco_hydro_3_N"/>
</dbReference>
<feature type="site" description="Important for catalytic activity" evidence="10">
    <location>
        <position position="180"/>
    </location>
</feature>
<dbReference type="SUPFAM" id="SSF51445">
    <property type="entry name" value="(Trans)glycosidases"/>
    <property type="match status" value="1"/>
</dbReference>
<dbReference type="Proteomes" id="UP000267464">
    <property type="component" value="Unassembled WGS sequence"/>
</dbReference>
<keyword evidence="6 10" id="KW-0573">Peptidoglycan synthesis</keyword>
<keyword evidence="9 10" id="KW-0961">Cell wall biogenesis/degradation</keyword>
<dbReference type="NCBIfam" id="NF003740">
    <property type="entry name" value="PRK05337.1"/>
    <property type="match status" value="1"/>
</dbReference>
<feature type="active site" description="Nucleophile" evidence="10">
    <location>
        <position position="252"/>
    </location>
</feature>
<dbReference type="GO" id="GO:0004563">
    <property type="term" value="F:beta-N-acetylhexosaminidase activity"/>
    <property type="evidence" value="ECO:0007669"/>
    <property type="project" value="UniProtKB-UniRule"/>
</dbReference>
<evidence type="ECO:0000256" key="9">
    <source>
        <dbReference type="ARBA" id="ARBA00023316"/>
    </source>
</evidence>
<evidence type="ECO:0000256" key="8">
    <source>
        <dbReference type="ARBA" id="ARBA00023306"/>
    </source>
</evidence>
<keyword evidence="2 10" id="KW-0963">Cytoplasm</keyword>
<feature type="binding site" evidence="10">
    <location>
        <begin position="169"/>
        <end position="170"/>
    </location>
    <ligand>
        <name>substrate</name>
    </ligand>
</feature>
<dbReference type="InterPro" id="IPR036962">
    <property type="entry name" value="Glyco_hydro_3_N_sf"/>
</dbReference>
<dbReference type="UniPathway" id="UPA00544"/>
<sequence length="349" mass="38485">MTPHAPVILDIAGHELNDDDRRRIQHPLTGGLIFFTRNFKSRQQITEVTAEAKALRPDLLITIDHEGGRVQRFRTDGFTHLPAMRKLGELWMDDAMRAVDAATSAGYVLGAELRACGVEMSYTPVVDLDHGRSEVVGDRAFHRDPRVVSILAQALMLGLMRTGMQNCCKHFPAHGYAIADSHVARAVDDRTLDEILGEDARPYDWLASGITCVMPAHVTFPKVDAYPAGFSSVWVKDMLRGRFGYTAAIVCDDLSMEGARVAGNPIEGGIAALNAGCDLVLLCNQSKVDGGRPVDELLDGLQAALEQGRWHADPHSETRRLDLLPQTAPIPWDELMHHPTYQQALERLP</sequence>
<feature type="domain" description="Glycoside hydrolase family 3 N-terminal" evidence="11">
    <location>
        <begin position="15"/>
        <end position="309"/>
    </location>
</feature>
<dbReference type="GO" id="GO:0005975">
    <property type="term" value="P:carbohydrate metabolic process"/>
    <property type="evidence" value="ECO:0007669"/>
    <property type="project" value="InterPro"/>
</dbReference>
<dbReference type="GO" id="GO:0009252">
    <property type="term" value="P:peptidoglycan biosynthetic process"/>
    <property type="evidence" value="ECO:0007669"/>
    <property type="project" value="UniProtKB-KW"/>
</dbReference>
<dbReference type="Gene3D" id="3.20.20.300">
    <property type="entry name" value="Glycoside hydrolase, family 3, N-terminal domain"/>
    <property type="match status" value="1"/>
</dbReference>
<dbReference type="GO" id="GO:0051301">
    <property type="term" value="P:cell division"/>
    <property type="evidence" value="ECO:0007669"/>
    <property type="project" value="UniProtKB-KW"/>
</dbReference>
<feature type="active site" description="Proton donor/acceptor" evidence="10">
    <location>
        <position position="182"/>
    </location>
</feature>
<comment type="catalytic activity">
    <reaction evidence="1 10">
        <text>Hydrolysis of terminal non-reducing N-acetyl-D-hexosamine residues in N-acetyl-beta-D-hexosaminides.</text>
        <dbReference type="EC" id="3.2.1.52"/>
    </reaction>
</comment>
<dbReference type="PANTHER" id="PTHR30480">
    <property type="entry name" value="BETA-HEXOSAMINIDASE-RELATED"/>
    <property type="match status" value="1"/>
</dbReference>
<evidence type="ECO:0000256" key="4">
    <source>
        <dbReference type="ARBA" id="ARBA00022801"/>
    </source>
</evidence>
<feature type="binding site" evidence="10">
    <location>
        <position position="64"/>
    </location>
    <ligand>
        <name>substrate</name>
    </ligand>
</feature>
<comment type="caution">
    <text evidence="12">The sequence shown here is derived from an EMBL/GenBank/DDBJ whole genome shotgun (WGS) entry which is preliminary data.</text>
</comment>
<reference evidence="12 13" key="1">
    <citation type="submission" date="2018-08" db="EMBL/GenBank/DDBJ databases">
        <authorList>
            <person name="Khan S.A."/>
            <person name="Jeon C.O."/>
            <person name="Chun B.H."/>
            <person name="Jeong S.E."/>
        </authorList>
    </citation>
    <scope>NUCLEOTIDE SEQUENCE [LARGE SCALE GENOMIC DNA]</scope>
    <source>
        <strain evidence="12 13">S-16</strain>
    </source>
</reference>
<accession>A0A3N7HKW9</accession>
<dbReference type="InterPro" id="IPR022956">
    <property type="entry name" value="Beta_hexosaminidase_bac"/>
</dbReference>
<dbReference type="EC" id="3.2.1.52" evidence="10"/>
<dbReference type="PANTHER" id="PTHR30480:SF13">
    <property type="entry name" value="BETA-HEXOSAMINIDASE"/>
    <property type="match status" value="1"/>
</dbReference>
<feature type="binding site" evidence="10">
    <location>
        <position position="72"/>
    </location>
    <ligand>
        <name>substrate</name>
    </ligand>
</feature>
<keyword evidence="7 10" id="KW-0326">Glycosidase</keyword>
<organism evidence="12 13">
    <name type="scientific">Piscinibacter terrae</name>
    <dbReference type="NCBI Taxonomy" id="2496871"/>
    <lineage>
        <taxon>Bacteria</taxon>
        <taxon>Pseudomonadati</taxon>
        <taxon>Pseudomonadota</taxon>
        <taxon>Betaproteobacteria</taxon>
        <taxon>Burkholderiales</taxon>
        <taxon>Sphaerotilaceae</taxon>
        <taxon>Piscinibacter</taxon>
    </lineage>
</organism>
<keyword evidence="4 10" id="KW-0378">Hydrolase</keyword>
<dbReference type="EMBL" id="QUSW01000010">
    <property type="protein sequence ID" value="RQP21656.1"/>
    <property type="molecule type" value="Genomic_DNA"/>
</dbReference>
<gene>
    <name evidence="10" type="primary">nagZ</name>
    <name evidence="12" type="ORF">DZC73_27510</name>
</gene>
<evidence type="ECO:0000256" key="1">
    <source>
        <dbReference type="ARBA" id="ARBA00001231"/>
    </source>
</evidence>
<reference evidence="12 13" key="2">
    <citation type="submission" date="2018-12" db="EMBL/GenBank/DDBJ databases">
        <title>Rhizobacter gummiphilus sp. nov., a rubber-degrading bacterium isolated from the soil of a botanical garden in Japan.</title>
        <authorList>
            <person name="Shunsuke S.S."/>
        </authorList>
    </citation>
    <scope>NUCLEOTIDE SEQUENCE [LARGE SCALE GENOMIC DNA]</scope>
    <source>
        <strain evidence="12 13">S-16</strain>
    </source>
</reference>
<dbReference type="GO" id="GO:0005737">
    <property type="term" value="C:cytoplasm"/>
    <property type="evidence" value="ECO:0007669"/>
    <property type="project" value="UniProtKB-SubCell"/>
</dbReference>
<dbReference type="GO" id="GO:0008360">
    <property type="term" value="P:regulation of cell shape"/>
    <property type="evidence" value="ECO:0007669"/>
    <property type="project" value="UniProtKB-KW"/>
</dbReference>
<proteinExistence type="inferred from homology"/>
<comment type="function">
    <text evidence="10">Plays a role in peptidoglycan recycling by cleaving the terminal beta-1,4-linked N-acetylglucosamine (GlcNAc) from peptide-linked peptidoglycan fragments, giving rise to free GlcNAc, anhydro-N-acetylmuramic acid and anhydro-N-acetylmuramic acid-linked peptides.</text>
</comment>
<evidence type="ECO:0000256" key="5">
    <source>
        <dbReference type="ARBA" id="ARBA00022960"/>
    </source>
</evidence>